<protein>
    <recommendedName>
        <fullName evidence="4">DUF2721 domain-containing protein</fullName>
    </recommendedName>
</protein>
<dbReference type="RefSeq" id="WP_183941934.1">
    <property type="nucleotide sequence ID" value="NZ_BAABBG010000005.1"/>
</dbReference>
<name>A0A840B150_9SPHN</name>
<keyword evidence="1" id="KW-1133">Transmembrane helix</keyword>
<evidence type="ECO:0000313" key="3">
    <source>
        <dbReference type="Proteomes" id="UP000581447"/>
    </source>
</evidence>
<feature type="transmembrane region" description="Helical" evidence="1">
    <location>
        <begin position="111"/>
        <end position="133"/>
    </location>
</feature>
<keyword evidence="1" id="KW-0812">Transmembrane</keyword>
<evidence type="ECO:0000256" key="1">
    <source>
        <dbReference type="SAM" id="Phobius"/>
    </source>
</evidence>
<dbReference type="Proteomes" id="UP000581447">
    <property type="component" value="Unassembled WGS sequence"/>
</dbReference>
<comment type="caution">
    <text evidence="2">The sequence shown here is derived from an EMBL/GenBank/DDBJ whole genome shotgun (WGS) entry which is preliminary data.</text>
</comment>
<evidence type="ECO:0000313" key="2">
    <source>
        <dbReference type="EMBL" id="MBB3943641.1"/>
    </source>
</evidence>
<reference evidence="2 3" key="1">
    <citation type="submission" date="2020-08" db="EMBL/GenBank/DDBJ databases">
        <title>Genomic Encyclopedia of Type Strains, Phase IV (KMG-IV): sequencing the most valuable type-strain genomes for metagenomic binning, comparative biology and taxonomic classification.</title>
        <authorList>
            <person name="Goeker M."/>
        </authorList>
    </citation>
    <scope>NUCLEOTIDE SEQUENCE [LARGE SCALE GENOMIC DNA]</scope>
    <source>
        <strain evidence="2 3">DSM 29050</strain>
    </source>
</reference>
<dbReference type="InterPro" id="IPR021279">
    <property type="entry name" value="DUF2721"/>
</dbReference>
<organism evidence="2 3">
    <name type="scientific">Sphingorhabdus rigui</name>
    <dbReference type="NCBI Taxonomy" id="1282858"/>
    <lineage>
        <taxon>Bacteria</taxon>
        <taxon>Pseudomonadati</taxon>
        <taxon>Pseudomonadota</taxon>
        <taxon>Alphaproteobacteria</taxon>
        <taxon>Sphingomonadales</taxon>
        <taxon>Sphingomonadaceae</taxon>
        <taxon>Sphingorhabdus</taxon>
    </lineage>
</organism>
<keyword evidence="3" id="KW-1185">Reference proteome</keyword>
<dbReference type="EMBL" id="JACIEA010000002">
    <property type="protein sequence ID" value="MBB3943641.1"/>
    <property type="molecule type" value="Genomic_DNA"/>
</dbReference>
<accession>A0A840B150</accession>
<feature type="transmembrane region" description="Helical" evidence="1">
    <location>
        <begin position="83"/>
        <end position="105"/>
    </location>
</feature>
<dbReference type="Pfam" id="PF11026">
    <property type="entry name" value="DUF2721"/>
    <property type="match status" value="1"/>
</dbReference>
<gene>
    <name evidence="2" type="ORF">GGR91_001899</name>
</gene>
<sequence length="169" mass="18652">MDGKFGPDLAAVISVLQTALTPAFLLVAVGSLLNVLTGRLSRIVDRSRDLQRQYAQTDGKAHERVVTELRIIEKRMRVVGRSILCAVLSAISVCIMIVVLFVMGLTNISAAWIAVAIFMLALALLSACLFQFVHEIRLATYAIYVPEEYLELPAPKERKRRKAVERAGA</sequence>
<keyword evidence="1" id="KW-0472">Membrane</keyword>
<evidence type="ECO:0008006" key="4">
    <source>
        <dbReference type="Google" id="ProtNLM"/>
    </source>
</evidence>
<proteinExistence type="predicted"/>
<dbReference type="AlphaFoldDB" id="A0A840B150"/>
<feature type="transmembrane region" description="Helical" evidence="1">
    <location>
        <begin position="12"/>
        <end position="36"/>
    </location>
</feature>